<dbReference type="Gene3D" id="3.20.20.70">
    <property type="entry name" value="Aldolase class I"/>
    <property type="match status" value="1"/>
</dbReference>
<accession>A0A559KIR9</accession>
<dbReference type="PANTHER" id="PTHR35882">
    <property type="entry name" value="PELA"/>
    <property type="match status" value="1"/>
</dbReference>
<organism evidence="2 3">
    <name type="scientific">Paenibacillus cremeus</name>
    <dbReference type="NCBI Taxonomy" id="2163881"/>
    <lineage>
        <taxon>Bacteria</taxon>
        <taxon>Bacillati</taxon>
        <taxon>Bacillota</taxon>
        <taxon>Bacilli</taxon>
        <taxon>Bacillales</taxon>
        <taxon>Paenibacillaceae</taxon>
        <taxon>Paenibacillus</taxon>
    </lineage>
</organism>
<feature type="domain" description="Glycoside-hydrolase family GH114 TIM-barrel" evidence="1">
    <location>
        <begin position="27"/>
        <end position="194"/>
    </location>
</feature>
<dbReference type="InterPro" id="IPR013785">
    <property type="entry name" value="Aldolase_TIM"/>
</dbReference>
<name>A0A559KIR9_9BACL</name>
<gene>
    <name evidence="2" type="ORF">FPZ49_01435</name>
</gene>
<keyword evidence="3" id="KW-1185">Reference proteome</keyword>
<dbReference type="AlphaFoldDB" id="A0A559KIR9"/>
<dbReference type="InterPro" id="IPR017853">
    <property type="entry name" value="GH"/>
</dbReference>
<comment type="caution">
    <text evidence="2">The sequence shown here is derived from an EMBL/GenBank/DDBJ whole genome shotgun (WGS) entry which is preliminary data.</text>
</comment>
<reference evidence="2 3" key="1">
    <citation type="submission" date="2019-07" db="EMBL/GenBank/DDBJ databases">
        <authorList>
            <person name="Kim J."/>
        </authorList>
    </citation>
    <scope>NUCLEOTIDE SEQUENCE [LARGE SCALE GENOMIC DNA]</scope>
    <source>
        <strain evidence="2 3">JC52</strain>
    </source>
</reference>
<dbReference type="OrthoDB" id="2380315at2"/>
<sequence length="252" mass="29532">MKQVCDMRLASVKSFMIYYGHPTAETMSRLKQTDLAIIEPQQYTKEQIDELRSAGTFVIAYISVMESPTWNLWRTNRLKPDHYWMENGQRLHFTAWDSYLMDLRKEEYRELLLHEIERMAVAKGSQGLLLDTVGDIDDYIEQPFLREDLRAAYRRFLMEVSSRFGTLTLIQNRGFESLNVAAPYLHGFLWEDWRAGWQTNDWMLQRVRRLLSAKRSGLQVFTVSTAAESDSGKEAEALQFIHHYAPDGYLTL</sequence>
<evidence type="ECO:0000313" key="3">
    <source>
        <dbReference type="Proteomes" id="UP000317036"/>
    </source>
</evidence>
<dbReference type="InterPro" id="IPR004352">
    <property type="entry name" value="GH114_TIM-barrel"/>
</dbReference>
<dbReference type="PANTHER" id="PTHR35882:SF2">
    <property type="entry name" value="PELA"/>
    <property type="match status" value="1"/>
</dbReference>
<dbReference type="Pfam" id="PF03537">
    <property type="entry name" value="Glyco_hydro_114"/>
    <property type="match status" value="1"/>
</dbReference>
<evidence type="ECO:0000313" key="2">
    <source>
        <dbReference type="EMBL" id="TVY11968.1"/>
    </source>
</evidence>
<proteinExistence type="predicted"/>
<protein>
    <submittedName>
        <fullName evidence="2">Endo alpha-1,4 polygalactosaminidase</fullName>
    </submittedName>
</protein>
<evidence type="ECO:0000259" key="1">
    <source>
        <dbReference type="Pfam" id="PF03537"/>
    </source>
</evidence>
<dbReference type="EMBL" id="VNJI01000001">
    <property type="protein sequence ID" value="TVY11968.1"/>
    <property type="molecule type" value="Genomic_DNA"/>
</dbReference>
<dbReference type="Proteomes" id="UP000317036">
    <property type="component" value="Unassembled WGS sequence"/>
</dbReference>
<dbReference type="SUPFAM" id="SSF51445">
    <property type="entry name" value="(Trans)glycosidases"/>
    <property type="match status" value="1"/>
</dbReference>